<dbReference type="EMBL" id="JAKWBI020000106">
    <property type="protein sequence ID" value="KAJ2902660.1"/>
    <property type="molecule type" value="Genomic_DNA"/>
</dbReference>
<gene>
    <name evidence="2" type="ORF">MKZ38_000245</name>
</gene>
<evidence type="ECO:0000313" key="3">
    <source>
        <dbReference type="Proteomes" id="UP001201980"/>
    </source>
</evidence>
<keyword evidence="3" id="KW-1185">Reference proteome</keyword>
<dbReference type="Proteomes" id="UP001201980">
    <property type="component" value="Unassembled WGS sequence"/>
</dbReference>
<feature type="region of interest" description="Disordered" evidence="1">
    <location>
        <begin position="222"/>
        <end position="244"/>
    </location>
</feature>
<evidence type="ECO:0000313" key="2">
    <source>
        <dbReference type="EMBL" id="KAJ2902660.1"/>
    </source>
</evidence>
<evidence type="ECO:0000256" key="1">
    <source>
        <dbReference type="SAM" id="MobiDB-lite"/>
    </source>
</evidence>
<organism evidence="2 3">
    <name type="scientific">Zalerion maritima</name>
    <dbReference type="NCBI Taxonomy" id="339359"/>
    <lineage>
        <taxon>Eukaryota</taxon>
        <taxon>Fungi</taxon>
        <taxon>Dikarya</taxon>
        <taxon>Ascomycota</taxon>
        <taxon>Pezizomycotina</taxon>
        <taxon>Sordariomycetes</taxon>
        <taxon>Lulworthiomycetidae</taxon>
        <taxon>Lulworthiales</taxon>
        <taxon>Lulworthiaceae</taxon>
        <taxon>Zalerion</taxon>
    </lineage>
</organism>
<dbReference type="AlphaFoldDB" id="A0AAD5RRS7"/>
<reference evidence="2" key="1">
    <citation type="submission" date="2022-07" db="EMBL/GenBank/DDBJ databases">
        <title>Draft genome sequence of Zalerion maritima ATCC 34329, a (micro)plastics degrading marine fungus.</title>
        <authorList>
            <person name="Paco A."/>
            <person name="Goncalves M.F.M."/>
            <person name="Rocha-Santos T.A.P."/>
            <person name="Alves A."/>
        </authorList>
    </citation>
    <scope>NUCLEOTIDE SEQUENCE</scope>
    <source>
        <strain evidence="2">ATCC 34329</strain>
    </source>
</reference>
<feature type="region of interest" description="Disordered" evidence="1">
    <location>
        <begin position="114"/>
        <end position="181"/>
    </location>
</feature>
<name>A0AAD5RRS7_9PEZI</name>
<proteinExistence type="predicted"/>
<accession>A0AAD5RRS7</accession>
<protein>
    <submittedName>
        <fullName evidence="2">DnaJ-domain-containing protein</fullName>
    </submittedName>
</protein>
<comment type="caution">
    <text evidence="2">The sequence shown here is derived from an EMBL/GenBank/DDBJ whole genome shotgun (WGS) entry which is preliminary data.</text>
</comment>
<sequence length="290" mass="34855">MEMGLPEFSKSITLRSQFNTIRSKRLYVGPQIRIGFNWLGEIVHGPWVREAYECLIDKEKRSDYDSHYFDLKDQWTEYWEWQETQHKYENKKRAEEEQRVARERAEREKKAAEVKRARKMEEEKRVAKEKAERERIREERIRQAEERSREAARRARVRQEQAARERLHKEKEKEAEKRSEEAARKIRIEQEQAAQERLKNILIQQKQYTSRRNWAKLREAAEHRDVKPEQPAPSRSHGCAHPQFGWPKKKNGRASCVFCGETRTKWSFCCPECDVSACPACNNKYYMGYC</sequence>